<name>A0A1L3F8Y3_BRAJP</name>
<protein>
    <submittedName>
        <fullName evidence="2">Uncharacterized protein</fullName>
    </submittedName>
</protein>
<evidence type="ECO:0000313" key="2">
    <source>
        <dbReference type="EMBL" id="APG09786.1"/>
    </source>
</evidence>
<accession>A0A1L3F8Y3</accession>
<evidence type="ECO:0000256" key="1">
    <source>
        <dbReference type="SAM" id="MobiDB-lite"/>
    </source>
</evidence>
<dbReference type="Proteomes" id="UP000181962">
    <property type="component" value="Chromosome"/>
</dbReference>
<organism evidence="2 3">
    <name type="scientific">Bradyrhizobium japonicum</name>
    <dbReference type="NCBI Taxonomy" id="375"/>
    <lineage>
        <taxon>Bacteria</taxon>
        <taxon>Pseudomonadati</taxon>
        <taxon>Pseudomonadota</taxon>
        <taxon>Alphaproteobacteria</taxon>
        <taxon>Hyphomicrobiales</taxon>
        <taxon>Nitrobacteraceae</taxon>
        <taxon>Bradyrhizobium</taxon>
    </lineage>
</organism>
<feature type="region of interest" description="Disordered" evidence="1">
    <location>
        <begin position="1"/>
        <end position="34"/>
    </location>
</feature>
<evidence type="ECO:0000313" key="3">
    <source>
        <dbReference type="Proteomes" id="UP000181962"/>
    </source>
</evidence>
<proteinExistence type="predicted"/>
<reference evidence="2 3" key="1">
    <citation type="submission" date="2016-11" db="EMBL/GenBank/DDBJ databases">
        <title>Complete Genome Sequence of Bradyrhizobium sp. strain J5, an isolated from soybean nodule in Hokkaido.</title>
        <authorList>
            <person name="Kanehara K."/>
        </authorList>
    </citation>
    <scope>NUCLEOTIDE SEQUENCE [LARGE SCALE GENOMIC DNA]</scope>
    <source>
        <strain evidence="2 3">J5</strain>
    </source>
</reference>
<gene>
    <name evidence="2" type="ORF">BKD09_15715</name>
</gene>
<dbReference type="AlphaFoldDB" id="A0A1L3F8Y3"/>
<sequence>MISQWPDHLAADASVSRDRADQSKLSADAGRRHDVEEPEIIMRVPHTLLYSVPSPGTTEAIQVGCTCQMIRHETKAEELEPAGMLAAPDANCPVHGGAAQLEEHN</sequence>
<dbReference type="EMBL" id="CP017637">
    <property type="protein sequence ID" value="APG09786.1"/>
    <property type="molecule type" value="Genomic_DNA"/>
</dbReference>